<keyword evidence="2" id="KW-1185">Reference proteome</keyword>
<dbReference type="PANTHER" id="PTHR47691">
    <property type="entry name" value="REGULATOR-RELATED"/>
    <property type="match status" value="1"/>
</dbReference>
<accession>A0ABW3E572</accession>
<comment type="caution">
    <text evidence="1">The sequence shown here is derived from an EMBL/GenBank/DDBJ whole genome shotgun (WGS) entry which is preliminary data.</text>
</comment>
<dbReference type="Gene3D" id="3.40.50.300">
    <property type="entry name" value="P-loop containing nucleotide triphosphate hydrolases"/>
    <property type="match status" value="1"/>
</dbReference>
<protein>
    <recommendedName>
        <fullName evidence="3">Orc1-like AAA ATPase domain-containing protein</fullName>
    </recommendedName>
</protein>
<sequence>MVRGPGNLPVDLSSFVGRAEELAEGLRHLTEARIMTVTGPAGVGKTRTALRLAARLRRRFAG</sequence>
<dbReference type="Proteomes" id="UP001597024">
    <property type="component" value="Unassembled WGS sequence"/>
</dbReference>
<name>A0ABW3E572_9ACTN</name>
<evidence type="ECO:0008006" key="3">
    <source>
        <dbReference type="Google" id="ProtNLM"/>
    </source>
</evidence>
<dbReference type="EMBL" id="JBHTHX010003044">
    <property type="protein sequence ID" value="MFD0891280.1"/>
    <property type="molecule type" value="Genomic_DNA"/>
</dbReference>
<feature type="non-terminal residue" evidence="1">
    <location>
        <position position="62"/>
    </location>
</feature>
<organism evidence="1 2">
    <name type="scientific">Streptosporangium algeriense</name>
    <dbReference type="NCBI Taxonomy" id="1682748"/>
    <lineage>
        <taxon>Bacteria</taxon>
        <taxon>Bacillati</taxon>
        <taxon>Actinomycetota</taxon>
        <taxon>Actinomycetes</taxon>
        <taxon>Streptosporangiales</taxon>
        <taxon>Streptosporangiaceae</taxon>
        <taxon>Streptosporangium</taxon>
    </lineage>
</organism>
<proteinExistence type="predicted"/>
<dbReference type="SUPFAM" id="SSF52540">
    <property type="entry name" value="P-loop containing nucleoside triphosphate hydrolases"/>
    <property type="match status" value="1"/>
</dbReference>
<reference evidence="2" key="1">
    <citation type="journal article" date="2019" name="Int. J. Syst. Evol. Microbiol.">
        <title>The Global Catalogue of Microorganisms (GCM) 10K type strain sequencing project: providing services to taxonomists for standard genome sequencing and annotation.</title>
        <authorList>
            <consortium name="The Broad Institute Genomics Platform"/>
            <consortium name="The Broad Institute Genome Sequencing Center for Infectious Disease"/>
            <person name="Wu L."/>
            <person name="Ma J."/>
        </authorList>
    </citation>
    <scope>NUCLEOTIDE SEQUENCE [LARGE SCALE GENOMIC DNA]</scope>
    <source>
        <strain evidence="2">CCUG 62974</strain>
    </source>
</reference>
<dbReference type="PANTHER" id="PTHR47691:SF3">
    <property type="entry name" value="HTH-TYPE TRANSCRIPTIONAL REGULATOR RV0890C-RELATED"/>
    <property type="match status" value="1"/>
</dbReference>
<gene>
    <name evidence="1" type="ORF">ACFQ08_42600</name>
</gene>
<evidence type="ECO:0000313" key="2">
    <source>
        <dbReference type="Proteomes" id="UP001597024"/>
    </source>
</evidence>
<dbReference type="InterPro" id="IPR027417">
    <property type="entry name" value="P-loop_NTPase"/>
</dbReference>
<evidence type="ECO:0000313" key="1">
    <source>
        <dbReference type="EMBL" id="MFD0891280.1"/>
    </source>
</evidence>